<comment type="caution">
    <text evidence="3">The sequence shown here is derived from an EMBL/GenBank/DDBJ whole genome shotgun (WGS) entry which is preliminary data.</text>
</comment>
<keyword evidence="2" id="KW-1277">Toxin-antitoxin system</keyword>
<evidence type="ECO:0000313" key="4">
    <source>
        <dbReference type="Proteomes" id="UP000315868"/>
    </source>
</evidence>
<dbReference type="AlphaFoldDB" id="A0A552L6F4"/>
<gene>
    <name evidence="3" type="ORF">EWV45_02610</name>
</gene>
<organism evidence="3 4">
    <name type="scientific">Microcystis flos-aquae Mf_QC_C_20070823_S10D</name>
    <dbReference type="NCBI Taxonomy" id="2486236"/>
    <lineage>
        <taxon>Bacteria</taxon>
        <taxon>Bacillati</taxon>
        <taxon>Cyanobacteriota</taxon>
        <taxon>Cyanophyceae</taxon>
        <taxon>Oscillatoriophycideae</taxon>
        <taxon>Chroococcales</taxon>
        <taxon>Microcystaceae</taxon>
        <taxon>Microcystis</taxon>
    </lineage>
</organism>
<dbReference type="Gene3D" id="3.30.2310.20">
    <property type="entry name" value="RelE-like"/>
    <property type="match status" value="1"/>
</dbReference>
<comment type="similarity">
    <text evidence="1">Belongs to the RelE toxin family.</text>
</comment>
<dbReference type="InterPro" id="IPR007712">
    <property type="entry name" value="RelE/ParE_toxin"/>
</dbReference>
<protein>
    <submittedName>
        <fullName evidence="3">Type II toxin-antitoxin system RelE/ParE family toxin</fullName>
    </submittedName>
</protein>
<accession>A0A552L6F4</accession>
<name>A0A552L6F4_9CHRO</name>
<reference evidence="3 4" key="1">
    <citation type="submission" date="2019-01" db="EMBL/GenBank/DDBJ databases">
        <title>Coherence of Microcystis species and biogeography revealed through population genomics.</title>
        <authorList>
            <person name="Perez-Carrascal O.M."/>
            <person name="Terrat Y."/>
            <person name="Giani A."/>
            <person name="Fortin N."/>
            <person name="Tromas N."/>
            <person name="Shapiro B.J."/>
        </authorList>
    </citation>
    <scope>NUCLEOTIDE SEQUENCE [LARGE SCALE GENOMIC DNA]</scope>
    <source>
        <strain evidence="3">Mf_QC_C_20070823_S10D</strain>
    </source>
</reference>
<evidence type="ECO:0000256" key="2">
    <source>
        <dbReference type="ARBA" id="ARBA00022649"/>
    </source>
</evidence>
<proteinExistence type="inferred from homology"/>
<dbReference type="Proteomes" id="UP000315868">
    <property type="component" value="Unassembled WGS sequence"/>
</dbReference>
<dbReference type="Pfam" id="PF05016">
    <property type="entry name" value="ParE_toxin"/>
    <property type="match status" value="1"/>
</dbReference>
<evidence type="ECO:0000313" key="3">
    <source>
        <dbReference type="EMBL" id="TRV15719.1"/>
    </source>
</evidence>
<dbReference type="InterPro" id="IPR035093">
    <property type="entry name" value="RelE/ParE_toxin_dom_sf"/>
</dbReference>
<evidence type="ECO:0000256" key="1">
    <source>
        <dbReference type="ARBA" id="ARBA00006226"/>
    </source>
</evidence>
<sequence>MSKIIFSPSARLDLKQVNSYLAGKNPQAARILKEKIQQACKKLAKFPNLGRRRDELIPRLRSFPVEDYLIFYFPLENGIEIARVVSGYRDLDAMFDLDQESDRINLRVSFFPAPQ</sequence>
<dbReference type="PANTHER" id="PTHR33755">
    <property type="entry name" value="TOXIN PARE1-RELATED"/>
    <property type="match status" value="1"/>
</dbReference>
<dbReference type="EMBL" id="SFAM01000020">
    <property type="protein sequence ID" value="TRV15719.1"/>
    <property type="molecule type" value="Genomic_DNA"/>
</dbReference>
<dbReference type="InterPro" id="IPR051803">
    <property type="entry name" value="TA_system_RelE-like_toxin"/>
</dbReference>
<dbReference type="PANTHER" id="PTHR33755:SF6">
    <property type="entry name" value="PLASMID STABILIZATION SYSTEM PROTEIN"/>
    <property type="match status" value="1"/>
</dbReference>